<dbReference type="RefSeq" id="WP_194049080.1">
    <property type="nucleotide sequence ID" value="NZ_CP063373.1"/>
</dbReference>
<evidence type="ECO:0000313" key="1">
    <source>
        <dbReference type="EMBL" id="QOV40493.1"/>
    </source>
</evidence>
<gene>
    <name evidence="1" type="ORF">IM697_20065</name>
</gene>
<accession>A0A7M2SY52</accession>
<sequence length="401" mass="43040">MDLRTRLRSRVARRPRVFHVAVPGGTEARLGVEAELRLRGWPVSGTPADADLLIVCGTPRPHDAEWLDRLEAGMPQPAARVVVQGPARAAQALDTGAAALLTRPARAHSHEEARGGGHDGGHADHMDHDMHDMHGMGEVAGLPMAERADDRDQLRLDRLHLPLGPGLADWPAGLVLHLALQGDVVQTVEIGQLPVPEAGSPYWNEPWLRAAQGEEIGRGVAARRRCAAHLDSVGRFLAVVGWEDAAARCRRLRDEMLSGASRESIGGRLRATMRRVERSRTLRWGTAGLGGLSARRARSAGVTGPASEAGGDAYDRLRVWLREVERGLDELDDAELLGSGHVLVGPRGRLDGERPPSRALLDVLPELLTGAEFACARIILASLDPDLDELAFAPTAGAAHG</sequence>
<proteinExistence type="predicted"/>
<dbReference type="EMBL" id="CP063373">
    <property type="protein sequence ID" value="QOV40493.1"/>
    <property type="molecule type" value="Genomic_DNA"/>
</dbReference>
<name>A0A7M2SY52_9ACTN</name>
<reference evidence="1 2" key="1">
    <citation type="submission" date="2020-10" db="EMBL/GenBank/DDBJ databases">
        <title>Streptomyces ferrugineus complate genome analysis.</title>
        <authorList>
            <person name="Anwar N."/>
        </authorList>
    </citation>
    <scope>NUCLEOTIDE SEQUENCE [LARGE SCALE GENOMIC DNA]</scope>
    <source>
        <strain evidence="1 2">CCTCC AA2014009</strain>
    </source>
</reference>
<dbReference type="AlphaFoldDB" id="A0A7M2SY52"/>
<evidence type="ECO:0000313" key="2">
    <source>
        <dbReference type="Proteomes" id="UP000594205"/>
    </source>
</evidence>
<organism evidence="1 2">
    <name type="scientific">Streptomyces ferrugineus</name>
    <dbReference type="NCBI Taxonomy" id="1413221"/>
    <lineage>
        <taxon>Bacteria</taxon>
        <taxon>Bacillati</taxon>
        <taxon>Actinomycetota</taxon>
        <taxon>Actinomycetes</taxon>
        <taxon>Kitasatosporales</taxon>
        <taxon>Streptomycetaceae</taxon>
        <taxon>Streptomyces</taxon>
    </lineage>
</organism>
<dbReference type="Proteomes" id="UP000594205">
    <property type="component" value="Chromosome"/>
</dbReference>
<keyword evidence="2" id="KW-1185">Reference proteome</keyword>
<dbReference type="KEGG" id="sfeu:IM697_20065"/>
<protein>
    <submittedName>
        <fullName evidence="1">Uncharacterized protein</fullName>
    </submittedName>
</protein>